<protein>
    <submittedName>
        <fullName evidence="1">Uncharacterized protein</fullName>
    </submittedName>
</protein>
<dbReference type="KEGG" id="otm:OSB_31830"/>
<dbReference type="AlphaFoldDB" id="A0A0K0Y9U7"/>
<dbReference type="EMBL" id="CP012160">
    <property type="protein sequence ID" value="AKS47696.1"/>
    <property type="molecule type" value="Genomic_DNA"/>
</dbReference>
<organism evidence="1 2">
    <name type="scientific">Octadecabacter temperatus</name>
    <dbReference type="NCBI Taxonomy" id="1458307"/>
    <lineage>
        <taxon>Bacteria</taxon>
        <taxon>Pseudomonadati</taxon>
        <taxon>Pseudomonadota</taxon>
        <taxon>Alphaproteobacteria</taxon>
        <taxon>Rhodobacterales</taxon>
        <taxon>Roseobacteraceae</taxon>
        <taxon>Octadecabacter</taxon>
    </lineage>
</organism>
<dbReference type="STRING" id="1458307.OSB_31830"/>
<name>A0A0K0Y9U7_9RHOB</name>
<proteinExistence type="predicted"/>
<accession>A0A0K0Y9U7</accession>
<dbReference type="Proteomes" id="UP000067444">
    <property type="component" value="Chromosome"/>
</dbReference>
<gene>
    <name evidence="1" type="ORF">OSB_31830</name>
</gene>
<evidence type="ECO:0000313" key="1">
    <source>
        <dbReference type="EMBL" id="AKS47696.1"/>
    </source>
</evidence>
<keyword evidence="2" id="KW-1185">Reference proteome</keyword>
<reference evidence="1 2" key="1">
    <citation type="journal article" date="2015" name="Genome Announc.">
        <title>Closed Genome Sequence of Octadecabacter temperatus SB1, the First Mesophilic Species of the Genus Octadecabacter.</title>
        <authorList>
            <person name="Voget S."/>
            <person name="Billerbeck S."/>
            <person name="Simon M."/>
            <person name="Daniel R."/>
        </authorList>
    </citation>
    <scope>NUCLEOTIDE SEQUENCE [LARGE SCALE GENOMIC DNA]</scope>
    <source>
        <strain evidence="1 2">SB1</strain>
    </source>
</reference>
<sequence>MGTQDFPLHLPNHETTLNAKPILVFAPCVKQSVVKSATLEL</sequence>
<evidence type="ECO:0000313" key="2">
    <source>
        <dbReference type="Proteomes" id="UP000067444"/>
    </source>
</evidence>